<dbReference type="PANTHER" id="PTHR48100">
    <property type="entry name" value="BROAD-SPECIFICITY PHOSPHATASE YOR283W-RELATED"/>
    <property type="match status" value="1"/>
</dbReference>
<evidence type="ECO:0000256" key="1">
    <source>
        <dbReference type="SAM" id="MobiDB-lite"/>
    </source>
</evidence>
<dbReference type="SMART" id="SM00855">
    <property type="entry name" value="PGAM"/>
    <property type="match status" value="1"/>
</dbReference>
<evidence type="ECO:0000313" key="2">
    <source>
        <dbReference type="EMBL" id="KAF2845037.1"/>
    </source>
</evidence>
<dbReference type="EMBL" id="MU006356">
    <property type="protein sequence ID" value="KAF2845037.1"/>
    <property type="molecule type" value="Genomic_DNA"/>
</dbReference>
<keyword evidence="3" id="KW-1185">Reference proteome</keyword>
<dbReference type="SUPFAM" id="SSF53254">
    <property type="entry name" value="Phosphoglycerate mutase-like"/>
    <property type="match status" value="1"/>
</dbReference>
<gene>
    <name evidence="2" type="ORF">T440DRAFT_285028</name>
</gene>
<dbReference type="Proteomes" id="UP000799423">
    <property type="component" value="Unassembled WGS sequence"/>
</dbReference>
<name>A0A6A7ARP9_9PLEO</name>
<sequence length="224" mass="25652">MPPLIHIIRHGEGMHNIQRDHPSPDPPLTHRGQGATKNIHIPFTPDLIVISPMTRTIQTAMNIFPSIQDPNRTTEPVIPVQIWPDLRETYEALCNRGVSRSAMQTAFPQFDFSECHEDWDYAEHSIEAATARAESVRARLKMLSKRFENIVVVTHRGFAEYLVKGKRFGLCERRAYRFATEEEAREETVRMGMHCERDERMDFGPTVLVREGVELRASGEDAVS</sequence>
<dbReference type="InterPro" id="IPR029033">
    <property type="entry name" value="His_PPase_superfam"/>
</dbReference>
<dbReference type="GO" id="GO:0016791">
    <property type="term" value="F:phosphatase activity"/>
    <property type="evidence" value="ECO:0007669"/>
    <property type="project" value="TreeGrafter"/>
</dbReference>
<dbReference type="PROSITE" id="PS00175">
    <property type="entry name" value="PG_MUTASE"/>
    <property type="match status" value="1"/>
</dbReference>
<evidence type="ECO:0000313" key="3">
    <source>
        <dbReference type="Proteomes" id="UP000799423"/>
    </source>
</evidence>
<dbReference type="CDD" id="cd07067">
    <property type="entry name" value="HP_PGM_like"/>
    <property type="match status" value="1"/>
</dbReference>
<proteinExistence type="predicted"/>
<feature type="region of interest" description="Disordered" evidence="1">
    <location>
        <begin position="13"/>
        <end position="33"/>
    </location>
</feature>
<reference evidence="2" key="1">
    <citation type="submission" date="2020-01" db="EMBL/GenBank/DDBJ databases">
        <authorList>
            <consortium name="DOE Joint Genome Institute"/>
            <person name="Haridas S."/>
            <person name="Albert R."/>
            <person name="Binder M."/>
            <person name="Bloem J."/>
            <person name="Labutti K."/>
            <person name="Salamov A."/>
            <person name="Andreopoulos B."/>
            <person name="Baker S.E."/>
            <person name="Barry K."/>
            <person name="Bills G."/>
            <person name="Bluhm B.H."/>
            <person name="Cannon C."/>
            <person name="Castanera R."/>
            <person name="Culley D.E."/>
            <person name="Daum C."/>
            <person name="Ezra D."/>
            <person name="Gonzalez J.B."/>
            <person name="Henrissat B."/>
            <person name="Kuo A."/>
            <person name="Liang C."/>
            <person name="Lipzen A."/>
            <person name="Lutzoni F."/>
            <person name="Magnuson J."/>
            <person name="Mondo S."/>
            <person name="Nolan M."/>
            <person name="Ohm R."/>
            <person name="Pangilinan J."/>
            <person name="Park H.-J."/>
            <person name="Ramirez L."/>
            <person name="Alfaro M."/>
            <person name="Sun H."/>
            <person name="Tritt A."/>
            <person name="Yoshinaga Y."/>
            <person name="Zwiers L.-H."/>
            <person name="Turgeon B.G."/>
            <person name="Goodwin S.B."/>
            <person name="Spatafora J.W."/>
            <person name="Crous P.W."/>
            <person name="Grigoriev I.V."/>
        </authorList>
    </citation>
    <scope>NUCLEOTIDE SEQUENCE</scope>
    <source>
        <strain evidence="2">IPT5</strain>
    </source>
</reference>
<dbReference type="Pfam" id="PF00300">
    <property type="entry name" value="His_Phos_1"/>
    <property type="match status" value="1"/>
</dbReference>
<dbReference type="InterPro" id="IPR013078">
    <property type="entry name" value="His_Pase_superF_clade-1"/>
</dbReference>
<dbReference type="OrthoDB" id="496981at2759"/>
<dbReference type="Gene3D" id="3.40.50.1240">
    <property type="entry name" value="Phosphoglycerate mutase-like"/>
    <property type="match status" value="1"/>
</dbReference>
<feature type="compositionally biased region" description="Basic and acidic residues" evidence="1">
    <location>
        <begin position="13"/>
        <end position="23"/>
    </location>
</feature>
<organism evidence="2 3">
    <name type="scientific">Plenodomus tracheiphilus IPT5</name>
    <dbReference type="NCBI Taxonomy" id="1408161"/>
    <lineage>
        <taxon>Eukaryota</taxon>
        <taxon>Fungi</taxon>
        <taxon>Dikarya</taxon>
        <taxon>Ascomycota</taxon>
        <taxon>Pezizomycotina</taxon>
        <taxon>Dothideomycetes</taxon>
        <taxon>Pleosporomycetidae</taxon>
        <taxon>Pleosporales</taxon>
        <taxon>Pleosporineae</taxon>
        <taxon>Leptosphaeriaceae</taxon>
        <taxon>Plenodomus</taxon>
    </lineage>
</organism>
<dbReference type="InterPro" id="IPR001345">
    <property type="entry name" value="PG/BPGM_mutase_AS"/>
</dbReference>
<dbReference type="PANTHER" id="PTHR48100:SF54">
    <property type="entry name" value="PHOSPHATASE SPAC5H10.03-RELATED"/>
    <property type="match status" value="1"/>
</dbReference>
<dbReference type="GO" id="GO:0005737">
    <property type="term" value="C:cytoplasm"/>
    <property type="evidence" value="ECO:0007669"/>
    <property type="project" value="TreeGrafter"/>
</dbReference>
<dbReference type="AlphaFoldDB" id="A0A6A7ARP9"/>
<protein>
    <submittedName>
        <fullName evidence="2">Phosphoglycerate mutase-like protein</fullName>
    </submittedName>
</protein>
<dbReference type="InterPro" id="IPR050275">
    <property type="entry name" value="PGM_Phosphatase"/>
</dbReference>
<accession>A0A6A7ARP9</accession>